<dbReference type="AlphaFoldDB" id="A0A7X4PJY8"/>
<evidence type="ECO:0000313" key="2">
    <source>
        <dbReference type="EMBL" id="TBM35095.1"/>
    </source>
</evidence>
<dbReference type="Pfam" id="PF19502">
    <property type="entry name" value="DUF6036"/>
    <property type="match status" value="1"/>
</dbReference>
<organism evidence="2 3">
    <name type="scientific">Vibrio cholerae</name>
    <dbReference type="NCBI Taxonomy" id="666"/>
    <lineage>
        <taxon>Bacteria</taxon>
        <taxon>Pseudomonadati</taxon>
        <taxon>Pseudomonadota</taxon>
        <taxon>Gammaproteobacteria</taxon>
        <taxon>Vibrionales</taxon>
        <taxon>Vibrionaceae</taxon>
        <taxon>Vibrio</taxon>
    </lineage>
</organism>
<sequence length="195" mass="21351">MTDLHTETPLAKAIFELFDDLAQLIEEKHGDLPAGSIKAYVFGGCAVHLYTNARGSNDLDAELNAANKLDISSIILELDPVYFDDPEVGESTLDWDANFNIGLPSLSPDYKENAIPLVCVDSILHIYLVSAVDIAVSKLSRLAEDDLKDIIALFKAKRFSLEDFKQVAQDAIDYSATPDSLQSNVEFAITAIEEA</sequence>
<evidence type="ECO:0000313" key="3">
    <source>
        <dbReference type="Proteomes" id="UP000294145"/>
    </source>
</evidence>
<dbReference type="InterPro" id="IPR045792">
    <property type="entry name" value="DUF6036"/>
</dbReference>
<proteinExistence type="predicted"/>
<comment type="caution">
    <text evidence="2">The sequence shown here is derived from an EMBL/GenBank/DDBJ whole genome shotgun (WGS) entry which is preliminary data.</text>
</comment>
<name>A0A7X4PJY8_VIBCL</name>
<dbReference type="EMBL" id="SISP01000076">
    <property type="protein sequence ID" value="TBM35095.1"/>
    <property type="molecule type" value="Genomic_DNA"/>
</dbReference>
<accession>A0A7X4PJY8</accession>
<gene>
    <name evidence="2" type="ORF">EYB64_21170</name>
</gene>
<dbReference type="Proteomes" id="UP000294145">
    <property type="component" value="Unassembled WGS sequence"/>
</dbReference>
<reference evidence="2 3" key="1">
    <citation type="submission" date="2019-02" db="EMBL/GenBank/DDBJ databases">
        <title>Genomic plasticity associated with the antimicrobial resistance in Vibrio cholerae.</title>
        <authorList>
            <person name="Verma J."/>
            <person name="Bag S."/>
            <person name="Saha B."/>
            <person name="Kumar P."/>
            <person name="Ghosh T.S."/>
            <person name="Dayal M."/>
            <person name="Senapati T."/>
            <person name="Mehra S."/>
            <person name="Dey P."/>
            <person name="Desigamani A."/>
            <person name="Kumar D."/>
            <person name="Rana P."/>
            <person name="Kumar B."/>
            <person name="Maiti T.K."/>
            <person name="Sharma N.C."/>
            <person name="Bhadra R.K."/>
            <person name="Mutreja A."/>
            <person name="Nair G.B."/>
            <person name="Ramamurthy T."/>
            <person name="Das B."/>
        </authorList>
    </citation>
    <scope>NUCLEOTIDE SEQUENCE [LARGE SCALE GENOMIC DNA]</scope>
    <source>
        <strain evidence="2 3">IDH06781</strain>
    </source>
</reference>
<dbReference type="RefSeq" id="WP_000130705.1">
    <property type="nucleotide sequence ID" value="NZ_CGHE01000164.1"/>
</dbReference>
<evidence type="ECO:0000259" key="1">
    <source>
        <dbReference type="Pfam" id="PF19502"/>
    </source>
</evidence>
<feature type="domain" description="DUF6036" evidence="1">
    <location>
        <begin position="36"/>
        <end position="183"/>
    </location>
</feature>
<protein>
    <recommendedName>
        <fullName evidence="1">DUF6036 domain-containing protein</fullName>
    </recommendedName>
</protein>